<dbReference type="AlphaFoldDB" id="A0A7Y0UHM1"/>
<dbReference type="RefSeq" id="WP_169770718.1">
    <property type="nucleotide sequence ID" value="NZ_JABCUI010000003.1"/>
</dbReference>
<organism evidence="1 2">
    <name type="scientific">Mobiluncus curtisii</name>
    <dbReference type="NCBI Taxonomy" id="2051"/>
    <lineage>
        <taxon>Bacteria</taxon>
        <taxon>Bacillati</taxon>
        <taxon>Actinomycetota</taxon>
        <taxon>Actinomycetes</taxon>
        <taxon>Actinomycetales</taxon>
        <taxon>Actinomycetaceae</taxon>
        <taxon>Mobiluncus</taxon>
    </lineage>
</organism>
<proteinExistence type="predicted"/>
<evidence type="ECO:0000313" key="2">
    <source>
        <dbReference type="Proteomes" id="UP000553981"/>
    </source>
</evidence>
<name>A0A7Y0UHM1_9ACTO</name>
<dbReference type="Proteomes" id="UP000553981">
    <property type="component" value="Unassembled WGS sequence"/>
</dbReference>
<sequence length="117" mass="12421">MQDYLPGFEPEPPSKGYVETETEKTIDNLRDNGLIGDESAGLCALAIMAARSLDQMGRKGAPSGRAMLLNAAREIFESIKPQGDPNAGADLAGLLTAIQTEDIDEAETEFTNAAHIA</sequence>
<dbReference type="EMBL" id="JABCUI010000003">
    <property type="protein sequence ID" value="NMW87484.1"/>
    <property type="molecule type" value="Genomic_DNA"/>
</dbReference>
<protein>
    <submittedName>
        <fullName evidence="1">Uncharacterized protein</fullName>
    </submittedName>
</protein>
<accession>A0A7Y0UHM1</accession>
<evidence type="ECO:0000313" key="1">
    <source>
        <dbReference type="EMBL" id="NMW87484.1"/>
    </source>
</evidence>
<comment type="caution">
    <text evidence="1">The sequence shown here is derived from an EMBL/GenBank/DDBJ whole genome shotgun (WGS) entry which is preliminary data.</text>
</comment>
<reference evidence="1 2" key="1">
    <citation type="submission" date="2020-04" db="EMBL/GenBank/DDBJ databases">
        <title>Antimicrobial susceptibility and clonality of vaginal-derived multi-drug resistant Mobiluncus isolates in China.</title>
        <authorList>
            <person name="Zhang X."/>
        </authorList>
    </citation>
    <scope>NUCLEOTIDE SEQUENCE [LARGE SCALE GENOMIC DNA]</scope>
    <source>
        <strain evidence="1 2">19</strain>
    </source>
</reference>
<gene>
    <name evidence="1" type="ORF">HHJ67_06910</name>
</gene>